<accession>A0ABR2MUQ2</accession>
<dbReference type="Pfam" id="PF01344">
    <property type="entry name" value="Kelch_1"/>
    <property type="match status" value="2"/>
</dbReference>
<dbReference type="InterPro" id="IPR036047">
    <property type="entry name" value="F-box-like_dom_sf"/>
</dbReference>
<dbReference type="Pfam" id="PF12937">
    <property type="entry name" value="F-box-like"/>
    <property type="match status" value="1"/>
</dbReference>
<dbReference type="CDD" id="cd09917">
    <property type="entry name" value="F-box_SF"/>
    <property type="match status" value="1"/>
</dbReference>
<sequence length="590" mass="66447">MERMDSIMRSNNNSSSSSNSRSNPLLNDLGSADGGYRSEMAFIQNELENLSVSKLSGTSLSQKFKKKKKKKKKKSGERLEDTENDDGIVSSSGCLGFRVNGSGCKVGSCEDLDINFGRKLSSAEDCRPAKSILENAVRLPEKFWRKSSRKDKEAYPCPPISAPMNSLPEDVLEMILAMLPWTSLMTAGRVCRKWRCLTRTDQFIQRRHDSSHQRSCLFLFGITRNGYNGGEIHALDISLDQWGRSVHSELRDRFLFSVASIRTDVYIVGGCCYSPYLSLSSPKKSLKEVLVFSPIKGSFHEVAPMTEGRSEPILGVFEVTPTCNIFNDQIQLHEQPQTKTRSTGNSDVYEDPHGFSQRRQLTGGRKSLSYSMKPRKSQSNLALIAVGGLGSLDEPLDSGEVYDPITDRWVQITRIPEAFGHVRSGAVCNRMFYIYSELDKLARFDLENGFWTRIQVSRPSLHLSDYSPKLVSCRNRLFLLCVSWCDPDGIVDRGEKALRKMWELDLKYQSWSEVSRHPDAPMDCNASFAADQNKIYGVEMFRIFGNVLDFVTSCDISDGEIRWDRVSRKHAAHDADASSCITKSILMVNL</sequence>
<dbReference type="PANTHER" id="PTHR47712:SF1">
    <property type="entry name" value="OS09G0555300 PROTEIN"/>
    <property type="match status" value="1"/>
</dbReference>
<feature type="compositionally biased region" description="Basic residues" evidence="1">
    <location>
        <begin position="63"/>
        <end position="75"/>
    </location>
</feature>
<dbReference type="SMART" id="SM00256">
    <property type="entry name" value="FBOX"/>
    <property type="match status" value="1"/>
</dbReference>
<feature type="compositionally biased region" description="Low complexity" evidence="1">
    <location>
        <begin position="9"/>
        <end position="23"/>
    </location>
</feature>
<reference evidence="3 4" key="1">
    <citation type="journal article" date="2022" name="Nat. Plants">
        <title>Genomes of leafy and leafless Platanthera orchids illuminate the evolution of mycoheterotrophy.</title>
        <authorList>
            <person name="Li M.H."/>
            <person name="Liu K.W."/>
            <person name="Li Z."/>
            <person name="Lu H.C."/>
            <person name="Ye Q.L."/>
            <person name="Zhang D."/>
            <person name="Wang J.Y."/>
            <person name="Li Y.F."/>
            <person name="Zhong Z.M."/>
            <person name="Liu X."/>
            <person name="Yu X."/>
            <person name="Liu D.K."/>
            <person name="Tu X.D."/>
            <person name="Liu B."/>
            <person name="Hao Y."/>
            <person name="Liao X.Y."/>
            <person name="Jiang Y.T."/>
            <person name="Sun W.H."/>
            <person name="Chen J."/>
            <person name="Chen Y.Q."/>
            <person name="Ai Y."/>
            <person name="Zhai J.W."/>
            <person name="Wu S.S."/>
            <person name="Zhou Z."/>
            <person name="Hsiao Y.Y."/>
            <person name="Wu W.L."/>
            <person name="Chen Y.Y."/>
            <person name="Lin Y.F."/>
            <person name="Hsu J.L."/>
            <person name="Li C.Y."/>
            <person name="Wang Z.W."/>
            <person name="Zhao X."/>
            <person name="Zhong W.Y."/>
            <person name="Ma X.K."/>
            <person name="Ma L."/>
            <person name="Huang J."/>
            <person name="Chen G.Z."/>
            <person name="Huang M.Z."/>
            <person name="Huang L."/>
            <person name="Peng D.H."/>
            <person name="Luo Y.B."/>
            <person name="Zou S.Q."/>
            <person name="Chen S.P."/>
            <person name="Lan S."/>
            <person name="Tsai W.C."/>
            <person name="Van de Peer Y."/>
            <person name="Liu Z.J."/>
        </authorList>
    </citation>
    <scope>NUCLEOTIDE SEQUENCE [LARGE SCALE GENOMIC DNA]</scope>
    <source>
        <strain evidence="3">Lor288</strain>
    </source>
</reference>
<feature type="region of interest" description="Disordered" evidence="1">
    <location>
        <begin position="1"/>
        <end position="31"/>
    </location>
</feature>
<proteinExistence type="predicted"/>
<organism evidence="3 4">
    <name type="scientific">Platanthera guangdongensis</name>
    <dbReference type="NCBI Taxonomy" id="2320717"/>
    <lineage>
        <taxon>Eukaryota</taxon>
        <taxon>Viridiplantae</taxon>
        <taxon>Streptophyta</taxon>
        <taxon>Embryophyta</taxon>
        <taxon>Tracheophyta</taxon>
        <taxon>Spermatophyta</taxon>
        <taxon>Magnoliopsida</taxon>
        <taxon>Liliopsida</taxon>
        <taxon>Asparagales</taxon>
        <taxon>Orchidaceae</taxon>
        <taxon>Orchidoideae</taxon>
        <taxon>Orchideae</taxon>
        <taxon>Orchidinae</taxon>
        <taxon>Platanthera</taxon>
    </lineage>
</organism>
<feature type="region of interest" description="Disordered" evidence="1">
    <location>
        <begin position="61"/>
        <end position="85"/>
    </location>
</feature>
<protein>
    <submittedName>
        <fullName evidence="3">F-box/kelch-repeat protein</fullName>
    </submittedName>
</protein>
<evidence type="ECO:0000259" key="2">
    <source>
        <dbReference type="PROSITE" id="PS50181"/>
    </source>
</evidence>
<feature type="compositionally biased region" description="Polar residues" evidence="1">
    <location>
        <begin position="334"/>
        <end position="346"/>
    </location>
</feature>
<evidence type="ECO:0000313" key="3">
    <source>
        <dbReference type="EMBL" id="KAK8967691.1"/>
    </source>
</evidence>
<evidence type="ECO:0000256" key="1">
    <source>
        <dbReference type="SAM" id="MobiDB-lite"/>
    </source>
</evidence>
<comment type="caution">
    <text evidence="3">The sequence shown here is derived from an EMBL/GenBank/DDBJ whole genome shotgun (WGS) entry which is preliminary data.</text>
</comment>
<dbReference type="InterPro" id="IPR006652">
    <property type="entry name" value="Kelch_1"/>
</dbReference>
<dbReference type="SMART" id="SM00612">
    <property type="entry name" value="Kelch"/>
    <property type="match status" value="2"/>
</dbReference>
<dbReference type="SUPFAM" id="SSF117281">
    <property type="entry name" value="Kelch motif"/>
    <property type="match status" value="1"/>
</dbReference>
<feature type="region of interest" description="Disordered" evidence="1">
    <location>
        <begin position="334"/>
        <end position="359"/>
    </location>
</feature>
<gene>
    <name evidence="3" type="ORF">KSP40_PGU003150</name>
</gene>
<dbReference type="PROSITE" id="PS50181">
    <property type="entry name" value="FBOX"/>
    <property type="match status" value="1"/>
</dbReference>
<name>A0ABR2MUQ2_9ASPA</name>
<feature type="domain" description="F-box" evidence="2">
    <location>
        <begin position="161"/>
        <end position="207"/>
    </location>
</feature>
<dbReference type="SUPFAM" id="SSF81383">
    <property type="entry name" value="F-box domain"/>
    <property type="match status" value="1"/>
</dbReference>
<dbReference type="Proteomes" id="UP001412067">
    <property type="component" value="Unassembled WGS sequence"/>
</dbReference>
<dbReference type="Gene3D" id="1.20.1280.50">
    <property type="match status" value="1"/>
</dbReference>
<dbReference type="InterPro" id="IPR015915">
    <property type="entry name" value="Kelch-typ_b-propeller"/>
</dbReference>
<dbReference type="PANTHER" id="PTHR47712">
    <property type="entry name" value="OS09G0555300 PROTEIN"/>
    <property type="match status" value="1"/>
</dbReference>
<dbReference type="EMBL" id="JBBWWR010000004">
    <property type="protein sequence ID" value="KAK8967691.1"/>
    <property type="molecule type" value="Genomic_DNA"/>
</dbReference>
<evidence type="ECO:0000313" key="4">
    <source>
        <dbReference type="Proteomes" id="UP001412067"/>
    </source>
</evidence>
<dbReference type="Gene3D" id="2.120.10.80">
    <property type="entry name" value="Kelch-type beta propeller"/>
    <property type="match status" value="1"/>
</dbReference>
<dbReference type="InterPro" id="IPR001810">
    <property type="entry name" value="F-box_dom"/>
</dbReference>
<keyword evidence="4" id="KW-1185">Reference proteome</keyword>